<accession>A0A0S1WF74</accession>
<dbReference type="SUPFAM" id="SSF56672">
    <property type="entry name" value="DNA/RNA polymerases"/>
    <property type="match status" value="1"/>
</dbReference>
<protein>
    <submittedName>
        <fullName evidence="4">RNA-dependent RNA polymerase</fullName>
    </submittedName>
</protein>
<dbReference type="GO" id="GO:0003968">
    <property type="term" value="F:RNA-directed RNA polymerase activity"/>
    <property type="evidence" value="ECO:0007669"/>
    <property type="project" value="UniProtKB-KW"/>
</dbReference>
<reference evidence="4" key="2">
    <citation type="journal article" date="2016" name="Virus Res.">
        <title>Novel mycoviruses discovered from metatranscriptomics survey of soybean phyllosphere phytobiomes.</title>
        <authorList>
            <person name="Marzano S.Y."/>
            <person name="Domier L.L."/>
        </authorList>
    </citation>
    <scope>NUCLEOTIDE SEQUENCE</scope>
    <source>
        <strain evidence="4">SaMitV2-1</strain>
    </source>
</reference>
<evidence type="ECO:0000256" key="3">
    <source>
        <dbReference type="ARBA" id="ARBA00022695"/>
    </source>
</evidence>
<organism evidence="4">
    <name type="scientific">Soybean leaf-associated mitovirus 2</name>
    <dbReference type="NCBI Taxonomy" id="1719042"/>
    <lineage>
        <taxon>Viruses</taxon>
        <taxon>Riboviria</taxon>
        <taxon>Orthornavirae</taxon>
        <taxon>Lenarviricota</taxon>
        <taxon>Howeltoviricetes</taxon>
        <taxon>Cryppavirales</taxon>
        <taxon>Mitoviridae</taxon>
        <taxon>Mitovirus</taxon>
    </lineage>
</organism>
<keyword evidence="2" id="KW-0808">Transferase</keyword>
<evidence type="ECO:0000256" key="1">
    <source>
        <dbReference type="ARBA" id="ARBA00022484"/>
    </source>
</evidence>
<keyword evidence="1 4" id="KW-0696">RNA-directed RNA polymerase</keyword>
<dbReference type="EMBL" id="KT598239">
    <property type="protein sequence ID" value="ALM62242.1"/>
    <property type="molecule type" value="Genomic_RNA"/>
</dbReference>
<keyword evidence="3" id="KW-0548">Nucleotidyltransferase</keyword>
<dbReference type="PANTHER" id="PTHR34456:SF9">
    <property type="entry name" value="MITOVIRUS RNA-DEPENDENT RNA POLYMERASE"/>
    <property type="match status" value="1"/>
</dbReference>
<dbReference type="InterPro" id="IPR008686">
    <property type="entry name" value="RNA_pol_mitovir"/>
</dbReference>
<evidence type="ECO:0000313" key="4">
    <source>
        <dbReference type="EMBL" id="ALM62242.1"/>
    </source>
</evidence>
<proteinExistence type="predicted"/>
<dbReference type="PANTHER" id="PTHR34456">
    <property type="entry name" value="MITOVIRUS RNA-DEPENDENT RNA POLYMERASE"/>
    <property type="match status" value="1"/>
</dbReference>
<evidence type="ECO:0000256" key="2">
    <source>
        <dbReference type="ARBA" id="ARBA00022679"/>
    </source>
</evidence>
<dbReference type="Pfam" id="PF05919">
    <property type="entry name" value="Mitovir_RNA_pol"/>
    <property type="match status" value="1"/>
</dbReference>
<sequence length="721" mass="83171">MNKDLYKITLKLCSILYPSLNVPLYINPLFKIINKMIKKNGLIYTTKFLKQGRLHCTRYICGSPLLFNKLKIGLDTEGWPKQLSFLKPLANGSLEEKKFLMTILTLSRTLEAKGKEKLKIKPDYDSITKPSKVLKIIPTGFIKEFVNNYNLKMSKPEFDIKSIYISNKAGPNGKATKTAYSSLLSYSYDLMASLFKITDQSGIDYFQSQYNYAWEKNFPSQKLGKLSFIYDPECKLRIVAIVDYYTQLFLKPIHEKIMNKLQNLPCDRTYTQSPLNNWKDDGNMFWSIDLSSATDRFPISLQRRLLEIAISKEVADGWNHILSTRKFETPEGNLISYEVGQPMGSYSSWAAFTLTHHLVVHWCAKLNGINNFSDYILLGDDIVIKNDKVAKTYMKWMNYIGVELSESKTHVSKDTYEFAKRWFSKGKEITGLPMNGIVENIENPFIVMVNLYDFFKVKGNYLGSTKNLPCILSSLYKGLSLKLSKKFNNSRFKMKIYTFHKSLDYSFGFLTYDSLRELLCLNITSEQFMIPDQQLIHTVYDDVVAQGMGGSVKNSMTSLNNLASKVIENKTIYNLEDPNELRNYPIFKGIVNYINNYKDSVSKWDVNHLNYRQKSKELLMLNIDNVFGKERNKTLELLNTGKIFSLGFKKINETDEIMYGSSIGESDYSYNFDLSNYLVSNIVNSSTIYLEILKEMDEGTYKEPVKSTPDSYYDAYANFFN</sequence>
<reference evidence="4" key="1">
    <citation type="submission" date="2015-08" db="EMBL/GenBank/DDBJ databases">
        <authorList>
            <person name="Babu N.S."/>
            <person name="Beckwith C.J."/>
            <person name="Beseler K.G."/>
            <person name="Brison A."/>
            <person name="Carone J.V."/>
            <person name="Caskin T.P."/>
            <person name="Diamond M."/>
            <person name="Durham M.E."/>
            <person name="Foxe J.M."/>
            <person name="Go M."/>
            <person name="Henderson B.A."/>
            <person name="Jones I.B."/>
            <person name="McGettigan J.A."/>
            <person name="Micheletti S.J."/>
            <person name="Nasrallah M.E."/>
            <person name="Ortiz D."/>
            <person name="Piller C.R."/>
            <person name="Privatt S.R."/>
            <person name="Schneider S.L."/>
            <person name="Sharp S."/>
            <person name="Smith T.C."/>
            <person name="Stanton J.D."/>
            <person name="Ullery H.E."/>
            <person name="Wilson R.J."/>
            <person name="Serrano M.G."/>
            <person name="Buck G."/>
            <person name="Lee V."/>
            <person name="Wang Y."/>
            <person name="Carvalho R."/>
            <person name="Voegtly L."/>
            <person name="Shi R."/>
            <person name="Duckworth R."/>
            <person name="Johnson A."/>
            <person name="Loviza R."/>
            <person name="Walstead R."/>
            <person name="Shah Z."/>
            <person name="Kiflezghi M."/>
            <person name="Wade K."/>
            <person name="Ball S.L."/>
            <person name="Bradley K.W."/>
            <person name="Asai D.J."/>
            <person name="Bowman C.A."/>
            <person name="Russell D.A."/>
            <person name="Pope W.H."/>
            <person name="Jacobs-Sera D."/>
            <person name="Hendrix R.W."/>
            <person name="Hatfull G.F."/>
        </authorList>
    </citation>
    <scope>NUCLEOTIDE SEQUENCE</scope>
    <source>
        <strain evidence="4">SaMitV2-1</strain>
    </source>
</reference>
<dbReference type="InterPro" id="IPR043502">
    <property type="entry name" value="DNA/RNA_pol_sf"/>
</dbReference>
<name>A0A0S1WF74_9VIRU</name>